<evidence type="ECO:0000313" key="3">
    <source>
        <dbReference type="Proteomes" id="UP000667650"/>
    </source>
</evidence>
<gene>
    <name evidence="2" type="ORF">GTQ34_13940</name>
</gene>
<proteinExistence type="predicted"/>
<dbReference type="EMBL" id="JAAABI010000006">
    <property type="protein sequence ID" value="NAY93021.1"/>
    <property type="molecule type" value="Genomic_DNA"/>
</dbReference>
<reference evidence="2" key="1">
    <citation type="submission" date="2020-01" db="EMBL/GenBank/DDBJ databases">
        <title>Muricauda ochracea sp. nov., isolated from a tidal flat of Garorim bay in Korea.</title>
        <authorList>
            <person name="Kim D."/>
            <person name="Yoo Y."/>
            <person name="Kim J.-J."/>
        </authorList>
    </citation>
    <scope>NUCLEOTIDE SEQUENCE</scope>
    <source>
        <strain evidence="2">JGD-17</strain>
    </source>
</reference>
<protein>
    <submittedName>
        <fullName evidence="2">SusD/RagB family nutrient-binding outer membrane lipoprotein</fullName>
    </submittedName>
</protein>
<name>A0A964TF03_9FLAO</name>
<dbReference type="RefSeq" id="WP_166524434.1">
    <property type="nucleotide sequence ID" value="NZ_JAAABI010000006.1"/>
</dbReference>
<evidence type="ECO:0000313" key="2">
    <source>
        <dbReference type="EMBL" id="NAY93021.1"/>
    </source>
</evidence>
<dbReference type="AlphaFoldDB" id="A0A964TF03"/>
<organism evidence="2 3">
    <name type="scientific">Flagellimonas ochracea</name>
    <dbReference type="NCBI Taxonomy" id="2696472"/>
    <lineage>
        <taxon>Bacteria</taxon>
        <taxon>Pseudomonadati</taxon>
        <taxon>Bacteroidota</taxon>
        <taxon>Flavobacteriia</taxon>
        <taxon>Flavobacteriales</taxon>
        <taxon>Flavobacteriaceae</taxon>
        <taxon>Flagellimonas</taxon>
    </lineage>
</organism>
<dbReference type="InterPro" id="IPR011990">
    <property type="entry name" value="TPR-like_helical_dom_sf"/>
</dbReference>
<keyword evidence="2" id="KW-0449">Lipoprotein</keyword>
<accession>A0A964TF03</accession>
<dbReference type="InterPro" id="IPR041662">
    <property type="entry name" value="SusD-like_2"/>
</dbReference>
<dbReference type="Gene3D" id="1.25.40.390">
    <property type="match status" value="2"/>
</dbReference>
<feature type="compositionally biased region" description="Polar residues" evidence="1">
    <location>
        <begin position="548"/>
        <end position="558"/>
    </location>
</feature>
<evidence type="ECO:0000256" key="1">
    <source>
        <dbReference type="SAM" id="MobiDB-lite"/>
    </source>
</evidence>
<feature type="region of interest" description="Disordered" evidence="1">
    <location>
        <begin position="548"/>
        <end position="572"/>
    </location>
</feature>
<keyword evidence="3" id="KW-1185">Reference proteome</keyword>
<comment type="caution">
    <text evidence="2">The sequence shown here is derived from an EMBL/GenBank/DDBJ whole genome shotgun (WGS) entry which is preliminary data.</text>
</comment>
<dbReference type="SUPFAM" id="SSF48452">
    <property type="entry name" value="TPR-like"/>
    <property type="match status" value="1"/>
</dbReference>
<sequence>MKKLNRYLYTILSSCILLITSCETVELDITEDPNFLVPEQADVNFFLTAIQEDFVRHLDGTAVTEDNFTAGDDGLNIIGMELTRMSSFTNATASNYQSSFQGNVFDDEWINAYRGIIQDIRVMTPLAEEAGFTRHIGIAQFIEAYLITSLVDFFGDIPYTEAARLATDGIENPVRDPGANVYQAAFALLDEAIANFNSSPISDPTNDFFYGNDYGKWVKAANTLKLRLYLNTRLVDSNAAANFNAIIASGDYIQDAVDDFQWNWTATSATNPDARHPRYGINYTAGGGTDYMSNWLMNQLDTTDDPRLRYYIYRQTPAVPGAEIEPNEETLRCSLQQPPAHYVAGGFTFCWLDNGYWGRDHGDSQGIPPDGLLRATWGVYPVGGRFDDSTFTAIAQPSDPSSFGANGAGITPIMTSFMVDFWRAEMALVAGNSAEASILLNQAITAQIEKVRSFGGLDQSADRSFEPSDVDVSSYITGVINDFDVVDNATQWDILGEQVLIGFYGNGVDPYNFYRRTGAPTTVQPNQDPNPGNFMRSMYYPAVSVNANSNSTQKSSNAEPVFWDTTGGPPAN</sequence>
<dbReference type="Proteomes" id="UP000667650">
    <property type="component" value="Unassembled WGS sequence"/>
</dbReference>
<dbReference type="Pfam" id="PF12771">
    <property type="entry name" value="SusD-like_2"/>
    <property type="match status" value="1"/>
</dbReference>
<dbReference type="PROSITE" id="PS51257">
    <property type="entry name" value="PROKAR_LIPOPROTEIN"/>
    <property type="match status" value="1"/>
</dbReference>